<accession>A0A0J1L9M5</accession>
<dbReference type="RefSeq" id="WP_047943227.1">
    <property type="nucleotide sequence ID" value="NZ_JAGTPX020000007.1"/>
</dbReference>
<feature type="transmembrane region" description="Helical" evidence="1">
    <location>
        <begin position="16"/>
        <end position="33"/>
    </location>
</feature>
<feature type="domain" description="THIF-type NAD/FAD binding fold" evidence="2">
    <location>
        <begin position="18"/>
        <end position="142"/>
    </location>
</feature>
<evidence type="ECO:0000313" key="5">
    <source>
        <dbReference type="Proteomes" id="UP000036045"/>
    </source>
</evidence>
<evidence type="ECO:0000313" key="4">
    <source>
        <dbReference type="EMBL" id="MBR8669622.1"/>
    </source>
</evidence>
<dbReference type="EMBL" id="JAGTPX010000006">
    <property type="protein sequence ID" value="MBR8669622.1"/>
    <property type="molecule type" value="Genomic_DNA"/>
</dbReference>
<reference evidence="4" key="2">
    <citation type="submission" date="2021-04" db="EMBL/GenBank/DDBJ databases">
        <title>Genomic analysis of electroactive and textile dye degrading Bacillus circulans strain: DC10 isolated from constructed wetland-microbial fuel cells treating textile dye wastewaters.</title>
        <authorList>
            <person name="Patel D.U."/>
            <person name="Desai C.R."/>
        </authorList>
    </citation>
    <scope>NUCLEOTIDE SEQUENCE</scope>
    <source>
        <strain evidence="4">DC10</strain>
    </source>
</reference>
<dbReference type="PATRIC" id="fig|1397.4.peg.1318"/>
<dbReference type="Pfam" id="PF00899">
    <property type="entry name" value="ThiF"/>
    <property type="match status" value="1"/>
</dbReference>
<dbReference type="GO" id="GO:0016779">
    <property type="term" value="F:nucleotidyltransferase activity"/>
    <property type="evidence" value="ECO:0007669"/>
    <property type="project" value="UniProtKB-KW"/>
</dbReference>
<sequence>MQPISIDLSRSYQREVYYQILVIGAGGTGGIVIQQLCQMLSMFEISAKLIIAEPDIYEEKNRNNQLCLAKDVGKNKADVLAKRYRAAYQLDIATYTGGYVEDTKTIDTLFQLNYERIPYNYRIVPILISCVDNNYSRKIFHEYFNTAQTLLYFDVGNENVILPKDHRNRPIESWTKEELEEYKDSGFTGQMVCGFKSDWKILSEPIGTLYPDILEDNDEIAPSQLSCQELAASNPQRLITNRYSAISVITVLNEIFETKSLSTHRILYHAKRGYMKSEPILG</sequence>
<reference evidence="3 5" key="1">
    <citation type="submission" date="2015-05" db="EMBL/GenBank/DDBJ databases">
        <title>Whole genome sequence and identification of bacterial endophytes from Costus igneus.</title>
        <authorList>
            <person name="Lee Y.P."/>
            <person name="Gan H.M."/>
            <person name="Eng W."/>
            <person name="Wheatley M.S."/>
            <person name="Caraballo A."/>
            <person name="Polter S."/>
            <person name="Savka M.A."/>
            <person name="Hudson A.O."/>
        </authorList>
    </citation>
    <scope>NUCLEOTIDE SEQUENCE [LARGE SCALE GENOMIC DNA]</scope>
    <source>
        <strain evidence="3 5">RIT379</strain>
    </source>
</reference>
<keyword evidence="4" id="KW-0548">Nucleotidyltransferase</keyword>
<keyword evidence="4" id="KW-0808">Transferase</keyword>
<dbReference type="InterPro" id="IPR035985">
    <property type="entry name" value="Ubiquitin-activating_enz"/>
</dbReference>
<dbReference type="AlphaFoldDB" id="A0A0J1L9M5"/>
<name>A0A0J1L9M5_NIACI</name>
<dbReference type="EMBL" id="LDPH01000015">
    <property type="protein sequence ID" value="KLV25595.1"/>
    <property type="molecule type" value="Genomic_DNA"/>
</dbReference>
<gene>
    <name evidence="3" type="ORF">ABW02_15645</name>
    <name evidence="4" type="ORF">KD144_08710</name>
</gene>
<keyword evidence="5" id="KW-1185">Reference proteome</keyword>
<proteinExistence type="predicted"/>
<evidence type="ECO:0000259" key="2">
    <source>
        <dbReference type="Pfam" id="PF00899"/>
    </source>
</evidence>
<keyword evidence="1" id="KW-0812">Transmembrane</keyword>
<keyword evidence="1" id="KW-1133">Transmembrane helix</keyword>
<protein>
    <submittedName>
        <fullName evidence="4">ThiF family adenylyltransferase</fullName>
    </submittedName>
    <submittedName>
        <fullName evidence="3">Thiamine biosynthesis protein ThiF</fullName>
    </submittedName>
</protein>
<organism evidence="3 5">
    <name type="scientific">Niallia circulans</name>
    <name type="common">Bacillus circulans</name>
    <dbReference type="NCBI Taxonomy" id="1397"/>
    <lineage>
        <taxon>Bacteria</taxon>
        <taxon>Bacillati</taxon>
        <taxon>Bacillota</taxon>
        <taxon>Bacilli</taxon>
        <taxon>Bacillales</taxon>
        <taxon>Bacillaceae</taxon>
        <taxon>Niallia</taxon>
    </lineage>
</organism>
<evidence type="ECO:0000313" key="3">
    <source>
        <dbReference type="EMBL" id="KLV25595.1"/>
    </source>
</evidence>
<dbReference type="InterPro" id="IPR000594">
    <property type="entry name" value="ThiF_NAD_FAD-bd"/>
</dbReference>
<dbReference type="Gene3D" id="3.40.50.720">
    <property type="entry name" value="NAD(P)-binding Rossmann-like Domain"/>
    <property type="match status" value="1"/>
</dbReference>
<evidence type="ECO:0000256" key="1">
    <source>
        <dbReference type="SAM" id="Phobius"/>
    </source>
</evidence>
<dbReference type="Proteomes" id="UP000036045">
    <property type="component" value="Unassembled WGS sequence"/>
</dbReference>
<comment type="caution">
    <text evidence="3">The sequence shown here is derived from an EMBL/GenBank/DDBJ whole genome shotgun (WGS) entry which is preliminary data.</text>
</comment>
<keyword evidence="1" id="KW-0472">Membrane</keyword>
<dbReference type="OrthoDB" id="1842861at2"/>
<dbReference type="GO" id="GO:0008641">
    <property type="term" value="F:ubiquitin-like modifier activating enzyme activity"/>
    <property type="evidence" value="ECO:0007669"/>
    <property type="project" value="InterPro"/>
</dbReference>
<dbReference type="SUPFAM" id="SSF69572">
    <property type="entry name" value="Activating enzymes of the ubiquitin-like proteins"/>
    <property type="match status" value="1"/>
</dbReference>